<accession>A0A0W0R6F2</accession>
<feature type="transmembrane region" description="Helical" evidence="1">
    <location>
        <begin position="252"/>
        <end position="272"/>
    </location>
</feature>
<evidence type="ECO:0008006" key="6">
    <source>
        <dbReference type="Google" id="ProtNLM"/>
    </source>
</evidence>
<proteinExistence type="predicted"/>
<dbReference type="Proteomes" id="UP000054859">
    <property type="component" value="Unassembled WGS sequence"/>
</dbReference>
<dbReference type="AlphaFoldDB" id="A0A0W0R6F2"/>
<evidence type="ECO:0000313" key="3">
    <source>
        <dbReference type="EMBL" id="VEH81065.1"/>
    </source>
</evidence>
<dbReference type="EMBL" id="LNKA01000001">
    <property type="protein sequence ID" value="KTC66617.1"/>
    <property type="molecule type" value="Genomic_DNA"/>
</dbReference>
<organism evidence="2 4">
    <name type="scientific">Legionella adelaidensis</name>
    <dbReference type="NCBI Taxonomy" id="45056"/>
    <lineage>
        <taxon>Bacteria</taxon>
        <taxon>Pseudomonadati</taxon>
        <taxon>Pseudomonadota</taxon>
        <taxon>Gammaproteobacteria</taxon>
        <taxon>Legionellales</taxon>
        <taxon>Legionellaceae</taxon>
        <taxon>Legionella</taxon>
    </lineage>
</organism>
<evidence type="ECO:0000313" key="2">
    <source>
        <dbReference type="EMBL" id="KTC66617.1"/>
    </source>
</evidence>
<name>A0A0W0R6F2_9GAMM</name>
<evidence type="ECO:0000313" key="5">
    <source>
        <dbReference type="Proteomes" id="UP000281170"/>
    </source>
</evidence>
<reference evidence="3 5" key="2">
    <citation type="submission" date="2018-12" db="EMBL/GenBank/DDBJ databases">
        <authorList>
            <consortium name="Pathogen Informatics"/>
        </authorList>
    </citation>
    <scope>NUCLEOTIDE SEQUENCE [LARGE SCALE GENOMIC DNA]</scope>
    <source>
        <strain evidence="3 5">NCTC12735</strain>
    </source>
</reference>
<sequence>MAYNQKLLEALEALTFDFDNRYALTQALADLTEVDLSLEIGATTFRRTVLEHRIILQLPEEMAQMNCISSQHLHHNGEGENARCNNFRALQRFAAQRRVEFSLELIDLDSLRLMTNVSDIEELRTLLEQIPCFKNLSKAYRWRGGPEDPPILTNDALDKILEMAHSFYDDKTALYTRLRRKLAVDSNKANFELIKRLLEQTQKLFNEQLYFEDVINVLDKTYRFLDGTFPKEEYTLLANEIEGKPNPLLKGIGITMIAISSLVGIIGLSMVATSTVTAAAAIGAGALVLGLGYGFFHEGKRQGLSRTIRQIIRADENKELGPQLYAPSLGNQ</sequence>
<dbReference type="PATRIC" id="fig|45056.6.peg.1317"/>
<keyword evidence="1" id="KW-1133">Transmembrane helix</keyword>
<keyword evidence="4" id="KW-1185">Reference proteome</keyword>
<evidence type="ECO:0000256" key="1">
    <source>
        <dbReference type="SAM" id="Phobius"/>
    </source>
</evidence>
<keyword evidence="1" id="KW-0812">Transmembrane</keyword>
<dbReference type="EMBL" id="LR134410">
    <property type="protein sequence ID" value="VEH81065.1"/>
    <property type="molecule type" value="Genomic_DNA"/>
</dbReference>
<gene>
    <name evidence="2" type="ORF">Lade_1275</name>
    <name evidence="3" type="ORF">NCTC12735_00021</name>
</gene>
<dbReference type="KEGG" id="ladl:NCTC12735_00021"/>
<dbReference type="Proteomes" id="UP000281170">
    <property type="component" value="Chromosome"/>
</dbReference>
<keyword evidence="1" id="KW-0472">Membrane</keyword>
<protein>
    <recommendedName>
        <fullName evidence="6">VipE</fullName>
    </recommendedName>
</protein>
<feature type="transmembrane region" description="Helical" evidence="1">
    <location>
        <begin position="278"/>
        <end position="296"/>
    </location>
</feature>
<reference evidence="2 4" key="1">
    <citation type="submission" date="2015-11" db="EMBL/GenBank/DDBJ databases">
        <title>Identification of large and diverse effector repertoires of 38 Legionella species.</title>
        <authorList>
            <person name="Burstein D."/>
            <person name="Amaro F."/>
            <person name="Zusman T."/>
            <person name="Lifshitz Z."/>
            <person name="Cohen O."/>
            <person name="Gilbert J.A."/>
            <person name="Pupko T."/>
            <person name="Shuman H.A."/>
            <person name="Segal G."/>
        </authorList>
    </citation>
    <scope>NUCLEOTIDE SEQUENCE [LARGE SCALE GENOMIC DNA]</scope>
    <source>
        <strain evidence="2 4">1762-AUS-E</strain>
    </source>
</reference>
<evidence type="ECO:0000313" key="4">
    <source>
        <dbReference type="Proteomes" id="UP000054859"/>
    </source>
</evidence>